<dbReference type="Proteomes" id="UP001386437">
    <property type="component" value="Unassembled WGS sequence"/>
</dbReference>
<dbReference type="PANTHER" id="PTHR48079">
    <property type="entry name" value="PROTEIN YEEZ"/>
    <property type="match status" value="1"/>
</dbReference>
<organism evidence="2 3">
    <name type="scientific">Paraburkholderia bengalensis</name>
    <dbReference type="NCBI Taxonomy" id="2747562"/>
    <lineage>
        <taxon>Bacteria</taxon>
        <taxon>Pseudomonadati</taxon>
        <taxon>Pseudomonadota</taxon>
        <taxon>Betaproteobacteria</taxon>
        <taxon>Burkholderiales</taxon>
        <taxon>Burkholderiaceae</taxon>
        <taxon>Paraburkholderia</taxon>
    </lineage>
</organism>
<dbReference type="InterPro" id="IPR001509">
    <property type="entry name" value="Epimerase_deHydtase"/>
</dbReference>
<accession>A0ABU8IZX1</accession>
<gene>
    <name evidence="2" type="ORF">H3V53_28340</name>
</gene>
<dbReference type="EMBL" id="JACFYJ010000062">
    <property type="protein sequence ID" value="MEI6000950.1"/>
    <property type="molecule type" value="Genomic_DNA"/>
</dbReference>
<dbReference type="Pfam" id="PF01370">
    <property type="entry name" value="Epimerase"/>
    <property type="match status" value="1"/>
</dbReference>
<dbReference type="RefSeq" id="WP_336600788.1">
    <property type="nucleotide sequence ID" value="NZ_JACFYJ010000062.1"/>
</dbReference>
<feature type="domain" description="NAD-dependent epimerase/dehydratase" evidence="1">
    <location>
        <begin position="5"/>
        <end position="201"/>
    </location>
</feature>
<dbReference type="InterPro" id="IPR036291">
    <property type="entry name" value="NAD(P)-bd_dom_sf"/>
</dbReference>
<dbReference type="SUPFAM" id="SSF51735">
    <property type="entry name" value="NAD(P)-binding Rossmann-fold domains"/>
    <property type="match status" value="1"/>
</dbReference>
<dbReference type="PANTHER" id="PTHR48079:SF6">
    <property type="entry name" value="NAD(P)-BINDING DOMAIN-CONTAINING PROTEIN-RELATED"/>
    <property type="match status" value="1"/>
</dbReference>
<keyword evidence="3" id="KW-1185">Reference proteome</keyword>
<name>A0ABU8IZX1_9BURK</name>
<evidence type="ECO:0000313" key="3">
    <source>
        <dbReference type="Proteomes" id="UP001386437"/>
    </source>
</evidence>
<evidence type="ECO:0000313" key="2">
    <source>
        <dbReference type="EMBL" id="MEI6000950.1"/>
    </source>
</evidence>
<reference evidence="2 3" key="1">
    <citation type="journal article" date="2022" name="Arch. Microbiol.">
        <title>Paraburkholderia bengalensis sp. nov. isolated from roots of Oryza sativa, IR64.</title>
        <authorList>
            <person name="Nag P."/>
            <person name="Mondal N."/>
            <person name="Sarkar J."/>
            <person name="Das S."/>
        </authorList>
    </citation>
    <scope>NUCLEOTIDE SEQUENCE [LARGE SCALE GENOMIC DNA]</scope>
    <source>
        <strain evidence="2 3">IR64_4_BI</strain>
    </source>
</reference>
<dbReference type="Gene3D" id="3.40.50.720">
    <property type="entry name" value="NAD(P)-binding Rossmann-like Domain"/>
    <property type="match status" value="1"/>
</dbReference>
<comment type="caution">
    <text evidence="2">The sequence shown here is derived from an EMBL/GenBank/DDBJ whole genome shotgun (WGS) entry which is preliminary data.</text>
</comment>
<dbReference type="InterPro" id="IPR051783">
    <property type="entry name" value="NAD(P)-dependent_oxidoreduct"/>
</dbReference>
<proteinExistence type="predicted"/>
<protein>
    <submittedName>
        <fullName evidence="2">NAD-dependent epimerase/dehydratase family protein</fullName>
    </submittedName>
</protein>
<evidence type="ECO:0000259" key="1">
    <source>
        <dbReference type="Pfam" id="PF01370"/>
    </source>
</evidence>
<sequence>MNTTVFLAGAAGAVGSALVPLLVEAGYTVHGSTRRPERAASIERAGATPVIVDVFDARALNDTLQRIAPASVIHQLTDLPPALDPARMPQAIIGNARIRDEGTRNLLAAALAAGSTRFIAQSIAWAYREGRQPYDETDPLDTDAEGNRLVTVRGVASLETQVLNAPLIGTVLRYGQLYGPGTGTDAPGGASPLHVAAAAHAALLALHRSQGGAFNIAEDNAVVSTAKAKRELGWSPHWRHAASSSVGVTR</sequence>